<organism evidence="1">
    <name type="scientific">Rhizophora mucronata</name>
    <name type="common">Asiatic mangrove</name>
    <dbReference type="NCBI Taxonomy" id="61149"/>
    <lineage>
        <taxon>Eukaryota</taxon>
        <taxon>Viridiplantae</taxon>
        <taxon>Streptophyta</taxon>
        <taxon>Embryophyta</taxon>
        <taxon>Tracheophyta</taxon>
        <taxon>Spermatophyta</taxon>
        <taxon>Magnoliopsida</taxon>
        <taxon>eudicotyledons</taxon>
        <taxon>Gunneridae</taxon>
        <taxon>Pentapetalae</taxon>
        <taxon>rosids</taxon>
        <taxon>fabids</taxon>
        <taxon>Malpighiales</taxon>
        <taxon>Rhizophoraceae</taxon>
        <taxon>Rhizophora</taxon>
    </lineage>
</organism>
<reference evidence="1" key="1">
    <citation type="submission" date="2018-02" db="EMBL/GenBank/DDBJ databases">
        <title>Rhizophora mucronata_Transcriptome.</title>
        <authorList>
            <person name="Meera S.P."/>
            <person name="Sreeshan A."/>
            <person name="Augustine A."/>
        </authorList>
    </citation>
    <scope>NUCLEOTIDE SEQUENCE</scope>
    <source>
        <tissue evidence="1">Leaf</tissue>
    </source>
</reference>
<name>A0A2P2MUD4_RHIMU</name>
<accession>A0A2P2MUD4</accession>
<dbReference type="AlphaFoldDB" id="A0A2P2MUD4"/>
<protein>
    <submittedName>
        <fullName evidence="1">ABC transporter D family member 1-like</fullName>
    </submittedName>
</protein>
<dbReference type="EMBL" id="GGEC01053327">
    <property type="protein sequence ID" value="MBX33811.1"/>
    <property type="molecule type" value="Transcribed_RNA"/>
</dbReference>
<proteinExistence type="predicted"/>
<sequence length="90" mass="10390">MPAPFPIQGQNHIMESNQSWTMRYCYTGCSHGSNFSTKTFFHVCRYSTSALIKNCKLRLMVKQSGHPQPLLLPQGKFLTPINLFLRWITI</sequence>
<evidence type="ECO:0000313" key="1">
    <source>
        <dbReference type="EMBL" id="MBX33811.1"/>
    </source>
</evidence>